<organism evidence="1">
    <name type="scientific">Rhizophora mucronata</name>
    <name type="common">Asiatic mangrove</name>
    <dbReference type="NCBI Taxonomy" id="61149"/>
    <lineage>
        <taxon>Eukaryota</taxon>
        <taxon>Viridiplantae</taxon>
        <taxon>Streptophyta</taxon>
        <taxon>Embryophyta</taxon>
        <taxon>Tracheophyta</taxon>
        <taxon>Spermatophyta</taxon>
        <taxon>Magnoliopsida</taxon>
        <taxon>eudicotyledons</taxon>
        <taxon>Gunneridae</taxon>
        <taxon>Pentapetalae</taxon>
        <taxon>rosids</taxon>
        <taxon>fabids</taxon>
        <taxon>Malpighiales</taxon>
        <taxon>Rhizophoraceae</taxon>
        <taxon>Rhizophora</taxon>
    </lineage>
</organism>
<accession>A0A2P2Q6G3</accession>
<sequence>MLCLHIHFFSCTSQQRKVPWMLVCGCLVSD</sequence>
<reference evidence="1" key="1">
    <citation type="submission" date="2018-02" db="EMBL/GenBank/DDBJ databases">
        <title>Rhizophora mucronata_Transcriptome.</title>
        <authorList>
            <person name="Meera S.P."/>
            <person name="Sreeshan A."/>
            <person name="Augustine A."/>
        </authorList>
    </citation>
    <scope>NUCLEOTIDE SEQUENCE</scope>
    <source>
        <tissue evidence="1">Leaf</tissue>
    </source>
</reference>
<name>A0A2P2Q6G3_RHIMU</name>
<dbReference type="AlphaFoldDB" id="A0A2P2Q6G3"/>
<protein>
    <submittedName>
        <fullName evidence="1">Uncharacterized protein</fullName>
    </submittedName>
</protein>
<proteinExistence type="predicted"/>
<dbReference type="EMBL" id="GGEC01082067">
    <property type="protein sequence ID" value="MBX62551.1"/>
    <property type="molecule type" value="Transcribed_RNA"/>
</dbReference>
<evidence type="ECO:0000313" key="1">
    <source>
        <dbReference type="EMBL" id="MBX62551.1"/>
    </source>
</evidence>